<dbReference type="AlphaFoldDB" id="U6JWG5"/>
<dbReference type="EMBL" id="HG680329">
    <property type="protein sequence ID" value="CDJ27838.1"/>
    <property type="molecule type" value="Genomic_DNA"/>
</dbReference>
<feature type="compositionally biased region" description="Low complexity" evidence="1">
    <location>
        <begin position="71"/>
        <end position="110"/>
    </location>
</feature>
<dbReference type="GeneID" id="25378323"/>
<name>U6JWG5_9EIME</name>
<evidence type="ECO:0000313" key="2">
    <source>
        <dbReference type="EMBL" id="CDJ27838.1"/>
    </source>
</evidence>
<feature type="region of interest" description="Disordered" evidence="1">
    <location>
        <begin position="1"/>
        <end position="110"/>
    </location>
</feature>
<reference evidence="2" key="1">
    <citation type="submission" date="2013-10" db="EMBL/GenBank/DDBJ databases">
        <title>Genomic analysis of the causative agents of coccidiosis in chickens.</title>
        <authorList>
            <person name="Reid A.J."/>
            <person name="Blake D."/>
            <person name="Billington K."/>
            <person name="Browne H."/>
            <person name="Dunn M."/>
            <person name="Hung S."/>
            <person name="Kawahara F."/>
            <person name="Miranda-Saavedra D."/>
            <person name="Mourier T."/>
            <person name="Nagra H."/>
            <person name="Otto T.D."/>
            <person name="Rawlings N."/>
            <person name="Sanchez A."/>
            <person name="Sanders M."/>
            <person name="Subramaniam C."/>
            <person name="Tay Y."/>
            <person name="Dear P."/>
            <person name="Doerig C."/>
            <person name="Gruber A."/>
            <person name="Parkinson J."/>
            <person name="Shirley M."/>
            <person name="Wan K.L."/>
            <person name="Berriman M."/>
            <person name="Tomley F."/>
            <person name="Pain A."/>
        </authorList>
    </citation>
    <scope>NUCLEOTIDE SEQUENCE [LARGE SCALE GENOMIC DNA]</scope>
    <source>
        <strain evidence="2">Houghton</strain>
    </source>
</reference>
<evidence type="ECO:0000256" key="1">
    <source>
        <dbReference type="SAM" id="MobiDB-lite"/>
    </source>
</evidence>
<dbReference type="RefSeq" id="XP_013350415.1">
    <property type="nucleotide sequence ID" value="XM_013494961.1"/>
</dbReference>
<feature type="compositionally biased region" description="Low complexity" evidence="1">
    <location>
        <begin position="38"/>
        <end position="57"/>
    </location>
</feature>
<protein>
    <submittedName>
        <fullName evidence="2">Uncharacterized protein</fullName>
    </submittedName>
</protein>
<organism evidence="2 3">
    <name type="scientific">Eimeria mitis</name>
    <dbReference type="NCBI Taxonomy" id="44415"/>
    <lineage>
        <taxon>Eukaryota</taxon>
        <taxon>Sar</taxon>
        <taxon>Alveolata</taxon>
        <taxon>Apicomplexa</taxon>
        <taxon>Conoidasida</taxon>
        <taxon>Coccidia</taxon>
        <taxon>Eucoccidiorida</taxon>
        <taxon>Eimeriorina</taxon>
        <taxon>Eimeriidae</taxon>
        <taxon>Eimeria</taxon>
    </lineage>
</organism>
<accession>U6JWG5</accession>
<reference evidence="2" key="2">
    <citation type="submission" date="2013-10" db="EMBL/GenBank/DDBJ databases">
        <authorList>
            <person name="Aslett M."/>
        </authorList>
    </citation>
    <scope>NUCLEOTIDE SEQUENCE [LARGE SCALE GENOMIC DNA]</scope>
    <source>
        <strain evidence="2">Houghton</strain>
    </source>
</reference>
<sequence length="174" mass="17625">MRQDRNRSEASQLSPPAGHSGNTADVPMDHELLQKGCNGSDGSNSSDSSNNGSSSSSNGGGSSSSSGGGSSMSSRKSSVSSTSAASSSGPSAGGVSVYHKDNLSGSPPGSLQSLRLLQEVQGLPGSHGTHARHMMCFLQRLWVYDRGLAKPVVLLCFVGGHAAPPEGCLVRQPG</sequence>
<gene>
    <name evidence="2" type="ORF">EMH_0035310</name>
</gene>
<dbReference type="Proteomes" id="UP000030744">
    <property type="component" value="Unassembled WGS sequence"/>
</dbReference>
<dbReference type="VEuPathDB" id="ToxoDB:EMH_0035310"/>
<feature type="compositionally biased region" description="Gly residues" evidence="1">
    <location>
        <begin position="58"/>
        <end position="70"/>
    </location>
</feature>
<evidence type="ECO:0000313" key="3">
    <source>
        <dbReference type="Proteomes" id="UP000030744"/>
    </source>
</evidence>
<proteinExistence type="predicted"/>
<keyword evidence="3" id="KW-1185">Reference proteome</keyword>